<gene>
    <name evidence="1" type="ORF">S01H4_18960</name>
</gene>
<dbReference type="EMBL" id="BART01008428">
    <property type="protein sequence ID" value="GAG54096.1"/>
    <property type="molecule type" value="Genomic_DNA"/>
</dbReference>
<organism evidence="1">
    <name type="scientific">marine sediment metagenome</name>
    <dbReference type="NCBI Taxonomy" id="412755"/>
    <lineage>
        <taxon>unclassified sequences</taxon>
        <taxon>metagenomes</taxon>
        <taxon>ecological metagenomes</taxon>
    </lineage>
</organism>
<name>X1A1C0_9ZZZZ</name>
<comment type="caution">
    <text evidence="1">The sequence shown here is derived from an EMBL/GenBank/DDBJ whole genome shotgun (WGS) entry which is preliminary data.</text>
</comment>
<evidence type="ECO:0000313" key="1">
    <source>
        <dbReference type="EMBL" id="GAG54096.1"/>
    </source>
</evidence>
<feature type="non-terminal residue" evidence="1">
    <location>
        <position position="1"/>
    </location>
</feature>
<proteinExistence type="predicted"/>
<sequence>NIEKYKKVIGSWTEIYSGQWEDYSETLFNKRIENNLSNRLSELHFLRRNSGFIYMAYSYTL</sequence>
<protein>
    <submittedName>
        <fullName evidence="1">Uncharacterized protein</fullName>
    </submittedName>
</protein>
<dbReference type="AlphaFoldDB" id="X1A1C0"/>
<reference evidence="1" key="1">
    <citation type="journal article" date="2014" name="Front. Microbiol.">
        <title>High frequency of phylogenetically diverse reductive dehalogenase-homologous genes in deep subseafloor sedimentary metagenomes.</title>
        <authorList>
            <person name="Kawai M."/>
            <person name="Futagami T."/>
            <person name="Toyoda A."/>
            <person name="Takaki Y."/>
            <person name="Nishi S."/>
            <person name="Hori S."/>
            <person name="Arai W."/>
            <person name="Tsubouchi T."/>
            <person name="Morono Y."/>
            <person name="Uchiyama I."/>
            <person name="Ito T."/>
            <person name="Fujiyama A."/>
            <person name="Inagaki F."/>
            <person name="Takami H."/>
        </authorList>
    </citation>
    <scope>NUCLEOTIDE SEQUENCE</scope>
    <source>
        <strain evidence="1">Expedition CK06-06</strain>
    </source>
</reference>
<accession>X1A1C0</accession>